<evidence type="ECO:0000313" key="2">
    <source>
        <dbReference type="EMBL" id="KUI58748.1"/>
    </source>
</evidence>
<dbReference type="EMBL" id="KN714718">
    <property type="protein sequence ID" value="KUI58748.1"/>
    <property type="molecule type" value="Genomic_DNA"/>
</dbReference>
<evidence type="ECO:0000256" key="1">
    <source>
        <dbReference type="SAM" id="MobiDB-lite"/>
    </source>
</evidence>
<dbReference type="Proteomes" id="UP000078576">
    <property type="component" value="Unassembled WGS sequence"/>
</dbReference>
<keyword evidence="3" id="KW-1185">Reference proteome</keyword>
<protein>
    <submittedName>
        <fullName evidence="2">Uncharacterized protein</fullName>
    </submittedName>
</protein>
<dbReference type="AlphaFoldDB" id="A0A194V4E0"/>
<proteinExistence type="predicted"/>
<name>A0A194V4E0_CYTMA</name>
<feature type="compositionally biased region" description="Acidic residues" evidence="1">
    <location>
        <begin position="198"/>
        <end position="207"/>
    </location>
</feature>
<evidence type="ECO:0000313" key="3">
    <source>
        <dbReference type="Proteomes" id="UP000078576"/>
    </source>
</evidence>
<feature type="region of interest" description="Disordered" evidence="1">
    <location>
        <begin position="190"/>
        <end position="224"/>
    </location>
</feature>
<reference evidence="3" key="1">
    <citation type="submission" date="2014-12" db="EMBL/GenBank/DDBJ databases">
        <title>Genome Sequence of Valsa Canker Pathogens Uncovers a Specific Adaption of Colonization on Woody Bark.</title>
        <authorList>
            <person name="Yin Z."/>
            <person name="Liu H."/>
            <person name="Gao X."/>
            <person name="Li Z."/>
            <person name="Song N."/>
            <person name="Ke X."/>
            <person name="Dai Q."/>
            <person name="Wu Y."/>
            <person name="Sun Y."/>
            <person name="Xu J.-R."/>
            <person name="Kang Z.K."/>
            <person name="Wang L."/>
            <person name="Huang L."/>
        </authorList>
    </citation>
    <scope>NUCLEOTIDE SEQUENCE [LARGE SCALE GENOMIC DNA]</scope>
    <source>
        <strain evidence="3">SXYL134</strain>
    </source>
</reference>
<gene>
    <name evidence="2" type="ORF">VP1G_11036</name>
</gene>
<accession>A0A194V4E0</accession>
<sequence>MSSLRRLFLPLLPFRPLPTSPASAAHPPTRTFFYVGPAAAASALALDTRPPVIEVILAGLYVLIYPLRDGQEGLLDVLAGLGAGLDVAQDAVLPRPGRGLLGGDLALLVGQVGLVADEDDDDVGLGDLAQVVEPVGHVEEGRLPAEVEDEEGARGAPEVGPRDGLSESFMCFWGVVSFGCALGGSGRPFGGSGGFFGEGEEDVDDEGSSGAEGDRSDEVDSLLE</sequence>
<organism evidence="2 3">
    <name type="scientific">Cytospora mali</name>
    <name type="common">Apple Valsa canker fungus</name>
    <name type="synonym">Valsa mali</name>
    <dbReference type="NCBI Taxonomy" id="578113"/>
    <lineage>
        <taxon>Eukaryota</taxon>
        <taxon>Fungi</taxon>
        <taxon>Dikarya</taxon>
        <taxon>Ascomycota</taxon>
        <taxon>Pezizomycotina</taxon>
        <taxon>Sordariomycetes</taxon>
        <taxon>Sordariomycetidae</taxon>
        <taxon>Diaporthales</taxon>
        <taxon>Cytosporaceae</taxon>
        <taxon>Cytospora</taxon>
    </lineage>
</organism>